<dbReference type="Pfam" id="PF05494">
    <property type="entry name" value="MlaC"/>
    <property type="match status" value="1"/>
</dbReference>
<reference evidence="2 3" key="1">
    <citation type="submission" date="2022-11" db="EMBL/GenBank/DDBJ databases">
        <title>Genome sequencing of Acetobacter type strain.</title>
        <authorList>
            <person name="Heo J."/>
            <person name="Lee D."/>
            <person name="Han B.-H."/>
            <person name="Hong S.-B."/>
            <person name="Kwon S.-W."/>
        </authorList>
    </citation>
    <scope>NUCLEOTIDE SEQUENCE [LARGE SCALE GENOMIC DNA]</scope>
    <source>
        <strain evidence="2 3">KACC 21251</strain>
    </source>
</reference>
<dbReference type="Proteomes" id="UP001526446">
    <property type="component" value="Unassembled WGS sequence"/>
</dbReference>
<evidence type="ECO:0000256" key="1">
    <source>
        <dbReference type="SAM" id="SignalP"/>
    </source>
</evidence>
<evidence type="ECO:0000313" key="2">
    <source>
        <dbReference type="EMBL" id="MCX2561861.1"/>
    </source>
</evidence>
<keyword evidence="3" id="KW-1185">Reference proteome</keyword>
<feature type="chain" id="PRO_5045249448" evidence="1">
    <location>
        <begin position="29"/>
        <end position="205"/>
    </location>
</feature>
<comment type="caution">
    <text evidence="2">The sequence shown here is derived from an EMBL/GenBank/DDBJ whole genome shotgun (WGS) entry which is preliminary data.</text>
</comment>
<dbReference type="Gene3D" id="3.10.450.710">
    <property type="entry name" value="Tgt2/MlaC"/>
    <property type="match status" value="1"/>
</dbReference>
<dbReference type="PANTHER" id="PTHR36573">
    <property type="entry name" value="INTERMEMBRANE PHOSPHOLIPID TRANSPORT SYSTEM BINDING PROTEIN MLAC"/>
    <property type="match status" value="1"/>
</dbReference>
<gene>
    <name evidence="2" type="ORF">OQ252_10695</name>
</gene>
<dbReference type="PANTHER" id="PTHR36573:SF1">
    <property type="entry name" value="INTERMEMBRANE PHOSPHOLIPID TRANSPORT SYSTEM BINDING PROTEIN MLAC"/>
    <property type="match status" value="1"/>
</dbReference>
<evidence type="ECO:0000313" key="3">
    <source>
        <dbReference type="Proteomes" id="UP001526446"/>
    </source>
</evidence>
<protein>
    <submittedName>
        <fullName evidence="2">ABC transporter substrate-binding protein</fullName>
    </submittedName>
</protein>
<sequence>MQNYFFRRKLFSVFLTLACLAAAVPVCAAGSAQSAQTFVQMLGRQWIDIMNGTTSLSEKKTQMRPFLDRAVDVDDVARYCLGTYWRIATPGQRLRYLGLFHAIFTNSITERLGDYSRITFTIGRASAFGEDMAVETVITRPNQPGAKVLWIVKQANGDPKVVDMIAEGVSLRLTERQDYVSFIERNNGNIDILLQTLARQLARHG</sequence>
<dbReference type="EMBL" id="JAPIUX010000015">
    <property type="protein sequence ID" value="MCX2561861.1"/>
    <property type="molecule type" value="Genomic_DNA"/>
</dbReference>
<feature type="signal peptide" evidence="1">
    <location>
        <begin position="1"/>
        <end position="28"/>
    </location>
</feature>
<name>A0ABT3Q997_9PROT</name>
<dbReference type="InterPro" id="IPR042245">
    <property type="entry name" value="Tgt2/MlaC_sf"/>
</dbReference>
<dbReference type="InterPro" id="IPR008869">
    <property type="entry name" value="MlaC/ttg2D"/>
</dbReference>
<organism evidence="2 3">
    <name type="scientific">Acetobacter farinalis</name>
    <dbReference type="NCBI Taxonomy" id="1260984"/>
    <lineage>
        <taxon>Bacteria</taxon>
        <taxon>Pseudomonadati</taxon>
        <taxon>Pseudomonadota</taxon>
        <taxon>Alphaproteobacteria</taxon>
        <taxon>Acetobacterales</taxon>
        <taxon>Acetobacteraceae</taxon>
        <taxon>Acetobacter</taxon>
    </lineage>
</organism>
<accession>A0ABT3Q997</accession>
<keyword evidence="1" id="KW-0732">Signal</keyword>
<dbReference type="RefSeq" id="WP_166122639.1">
    <property type="nucleotide sequence ID" value="NZ_JAPIUX010000015.1"/>
</dbReference>
<proteinExistence type="predicted"/>